<name>X1GT92_9ZZZZ</name>
<dbReference type="SUPFAM" id="SSF82693">
    <property type="entry name" value="Multidrug efflux transporter AcrB pore domain, PN1, PN2, PC1 and PC2 subdomains"/>
    <property type="match status" value="1"/>
</dbReference>
<gene>
    <name evidence="1" type="ORF">S03H2_35084</name>
</gene>
<dbReference type="Pfam" id="PF00873">
    <property type="entry name" value="ACR_tran"/>
    <property type="match status" value="1"/>
</dbReference>
<dbReference type="PANTHER" id="PTHR32063">
    <property type="match status" value="1"/>
</dbReference>
<dbReference type="Gene3D" id="1.20.1640.10">
    <property type="entry name" value="Multidrug efflux transporter AcrB transmembrane domain"/>
    <property type="match status" value="1"/>
</dbReference>
<dbReference type="GO" id="GO:0005886">
    <property type="term" value="C:plasma membrane"/>
    <property type="evidence" value="ECO:0007669"/>
    <property type="project" value="TreeGrafter"/>
</dbReference>
<organism evidence="1">
    <name type="scientific">marine sediment metagenome</name>
    <dbReference type="NCBI Taxonomy" id="412755"/>
    <lineage>
        <taxon>unclassified sequences</taxon>
        <taxon>metagenomes</taxon>
        <taxon>ecological metagenomes</taxon>
    </lineage>
</organism>
<sequence>MIPRIISFFIKQRLFIVLATSIIAFLGFLSFQRLSIDVFPDPSPCLVQIYTEAEGMAPEEVERFISYPIEASMFGLPRVKSIRSFSTFALSMVSVYFKDKTDIYWARQLVSQRLLEVREHIPAQAHNPVLGPIATGLGLVYLYYLEGEDYTALELRTVQDWL</sequence>
<dbReference type="EMBL" id="BARU01021443">
    <property type="protein sequence ID" value="GAH60392.1"/>
    <property type="molecule type" value="Genomic_DNA"/>
</dbReference>
<proteinExistence type="predicted"/>
<dbReference type="PANTHER" id="PTHR32063:SF24">
    <property type="entry name" value="CATION EFFLUX SYSTEM (ACRB_ACRD_ACRF FAMILY)"/>
    <property type="match status" value="1"/>
</dbReference>
<protein>
    <recommendedName>
        <fullName evidence="2">Efflux RND transporter permease subunit</fullName>
    </recommendedName>
</protein>
<evidence type="ECO:0008006" key="2">
    <source>
        <dbReference type="Google" id="ProtNLM"/>
    </source>
</evidence>
<accession>X1GT92</accession>
<reference evidence="1" key="1">
    <citation type="journal article" date="2014" name="Front. Microbiol.">
        <title>High frequency of phylogenetically diverse reductive dehalogenase-homologous genes in deep subseafloor sedimentary metagenomes.</title>
        <authorList>
            <person name="Kawai M."/>
            <person name="Futagami T."/>
            <person name="Toyoda A."/>
            <person name="Takaki Y."/>
            <person name="Nishi S."/>
            <person name="Hori S."/>
            <person name="Arai W."/>
            <person name="Tsubouchi T."/>
            <person name="Morono Y."/>
            <person name="Uchiyama I."/>
            <person name="Ito T."/>
            <person name="Fujiyama A."/>
            <person name="Inagaki F."/>
            <person name="Takami H."/>
        </authorList>
    </citation>
    <scope>NUCLEOTIDE SEQUENCE</scope>
    <source>
        <strain evidence="1">Expedition CK06-06</strain>
    </source>
</reference>
<dbReference type="GO" id="GO:0042910">
    <property type="term" value="F:xenobiotic transmembrane transporter activity"/>
    <property type="evidence" value="ECO:0007669"/>
    <property type="project" value="TreeGrafter"/>
</dbReference>
<dbReference type="Gene3D" id="3.30.70.1430">
    <property type="entry name" value="Multidrug efflux transporter AcrB pore domain"/>
    <property type="match status" value="1"/>
</dbReference>
<comment type="caution">
    <text evidence="1">The sequence shown here is derived from an EMBL/GenBank/DDBJ whole genome shotgun (WGS) entry which is preliminary data.</text>
</comment>
<dbReference type="InterPro" id="IPR001036">
    <property type="entry name" value="Acrflvin-R"/>
</dbReference>
<dbReference type="AlphaFoldDB" id="X1GT92"/>
<dbReference type="Gene3D" id="3.30.70.1320">
    <property type="entry name" value="Multidrug efflux transporter AcrB pore domain like"/>
    <property type="match status" value="1"/>
</dbReference>
<evidence type="ECO:0000313" key="1">
    <source>
        <dbReference type="EMBL" id="GAH60392.1"/>
    </source>
</evidence>